<organism evidence="11 12">
    <name type="scientific">Periophthalmus magnuspinnatus</name>
    <dbReference type="NCBI Taxonomy" id="409849"/>
    <lineage>
        <taxon>Eukaryota</taxon>
        <taxon>Metazoa</taxon>
        <taxon>Chordata</taxon>
        <taxon>Craniata</taxon>
        <taxon>Vertebrata</taxon>
        <taxon>Euteleostomi</taxon>
        <taxon>Actinopterygii</taxon>
        <taxon>Neopterygii</taxon>
        <taxon>Teleostei</taxon>
        <taxon>Neoteleostei</taxon>
        <taxon>Acanthomorphata</taxon>
        <taxon>Gobiaria</taxon>
        <taxon>Gobiiformes</taxon>
        <taxon>Gobioidei</taxon>
        <taxon>Gobiidae</taxon>
        <taxon>Oxudercinae</taxon>
        <taxon>Periophthalmus</taxon>
    </lineage>
</organism>
<keyword evidence="6 9" id="KW-1133">Transmembrane helix</keyword>
<evidence type="ECO:0000256" key="9">
    <source>
        <dbReference type="SAM" id="Phobius"/>
    </source>
</evidence>
<evidence type="ECO:0000313" key="12">
    <source>
        <dbReference type="Proteomes" id="UP000261520"/>
    </source>
</evidence>
<dbReference type="Ensembl" id="ENSPMGT00000022464.1">
    <property type="protein sequence ID" value="ENSPMGP00000021075.1"/>
    <property type="gene ID" value="ENSPMGG00000014852.1"/>
</dbReference>
<dbReference type="Pfam" id="PF00201">
    <property type="entry name" value="UDPGT"/>
    <property type="match status" value="1"/>
</dbReference>
<dbReference type="InterPro" id="IPR035595">
    <property type="entry name" value="UDP_glycos_trans_CS"/>
</dbReference>
<keyword evidence="7 9" id="KW-0472">Membrane</keyword>
<comment type="subcellular location">
    <subcellularLocation>
        <location evidence="1">Membrane</location>
    </subcellularLocation>
</comment>
<sequence>MASPLLSAVSVQVSVLVLVGFLVGPASGGNILVFPGEFSHWLNMKSLVEELHRRNHSISIIVPTGSPSVPYNSTQRRDRFNFIVFEAHYVTFLLSFLEEFMHFSMYESAGASLWTKVSVGFSWLRRSLVMQKQTCNGLVRNAALMSRLRDAKFDLVLWDPMSHCGEVVAQLLQLPLVASLRFTFGAVIERHCGHAHLPPSYVPSSPLPYSDVMTFGERTTSLLINLLSSTLSVLFWRISLDGFYSDILGKETSTTVCETIGRTDLWLIRTYWDIESPRPLPPNFRYVGGLHCKPANPLPKDLEEFVTSADSGVVVVTFGSMVNNLTTERAEVIATALAQIPQKVIWRYSGPTPRSLGPNTKLLHWIPQNDLLGHPQTRAFVAHGGTNGLYESLFHGVPIVGIPLFGDQSDNLARVSRRGGGVVLDFNSMTSQEMTSAINEVINNPSYKQSILRASAVHRDRPLTALQEAAFWVEFVLRNGASHLRLASYELNWFQYYSLDVAAFLLVVTATAIAITATVVRKGLRLVRRTKTRTEPGLNQD</sequence>
<dbReference type="AlphaFoldDB" id="A0A3B4AWH6"/>
<evidence type="ECO:0000256" key="7">
    <source>
        <dbReference type="ARBA" id="ARBA00023136"/>
    </source>
</evidence>
<dbReference type="GO" id="GO:0016020">
    <property type="term" value="C:membrane"/>
    <property type="evidence" value="ECO:0007669"/>
    <property type="project" value="UniProtKB-SubCell"/>
</dbReference>
<dbReference type="FunFam" id="3.40.50.2000:FF:000001">
    <property type="entry name" value="UDP-glucuronosyltransferase"/>
    <property type="match status" value="1"/>
</dbReference>
<dbReference type="PANTHER" id="PTHR48043">
    <property type="entry name" value="EG:EG0003.4 PROTEIN-RELATED"/>
    <property type="match status" value="1"/>
</dbReference>
<dbReference type="Proteomes" id="UP000261520">
    <property type="component" value="Unplaced"/>
</dbReference>
<keyword evidence="5 9" id="KW-0812">Transmembrane</keyword>
<evidence type="ECO:0000256" key="6">
    <source>
        <dbReference type="ARBA" id="ARBA00022989"/>
    </source>
</evidence>
<dbReference type="InterPro" id="IPR050271">
    <property type="entry name" value="UDP-glycosyltransferase"/>
</dbReference>
<keyword evidence="3 8" id="KW-0328">Glycosyltransferase</keyword>
<evidence type="ECO:0000256" key="10">
    <source>
        <dbReference type="SAM" id="SignalP"/>
    </source>
</evidence>
<dbReference type="SUPFAM" id="SSF53756">
    <property type="entry name" value="UDP-Glycosyltransferase/glycogen phosphorylase"/>
    <property type="match status" value="1"/>
</dbReference>
<dbReference type="InterPro" id="IPR002213">
    <property type="entry name" value="UDP_glucos_trans"/>
</dbReference>
<evidence type="ECO:0000256" key="1">
    <source>
        <dbReference type="ARBA" id="ARBA00004370"/>
    </source>
</evidence>
<dbReference type="STRING" id="409849.ENSPMGP00000021075"/>
<feature type="chain" id="PRO_5017177099" evidence="10">
    <location>
        <begin position="29"/>
        <end position="541"/>
    </location>
</feature>
<dbReference type="PANTHER" id="PTHR48043:SF162">
    <property type="entry name" value="UDP GLUCURONOSYLTRANSFERASE 2 FAMILY, POLYPEPTIDE A1 PRECURSOR-RELATED"/>
    <property type="match status" value="1"/>
</dbReference>
<proteinExistence type="inferred from homology"/>
<feature type="transmembrane region" description="Helical" evidence="9">
    <location>
        <begin position="501"/>
        <end position="520"/>
    </location>
</feature>
<evidence type="ECO:0000313" key="11">
    <source>
        <dbReference type="Ensembl" id="ENSPMGP00000021075.1"/>
    </source>
</evidence>
<evidence type="ECO:0000256" key="3">
    <source>
        <dbReference type="ARBA" id="ARBA00022676"/>
    </source>
</evidence>
<evidence type="ECO:0000256" key="4">
    <source>
        <dbReference type="ARBA" id="ARBA00022679"/>
    </source>
</evidence>
<evidence type="ECO:0000256" key="8">
    <source>
        <dbReference type="RuleBase" id="RU003718"/>
    </source>
</evidence>
<evidence type="ECO:0000256" key="2">
    <source>
        <dbReference type="ARBA" id="ARBA00009995"/>
    </source>
</evidence>
<keyword evidence="4 8" id="KW-0808">Transferase</keyword>
<protein>
    <submittedName>
        <fullName evidence="11">Uncharacterized protein</fullName>
    </submittedName>
</protein>
<accession>A0A3B4AWH6</accession>
<keyword evidence="10" id="KW-0732">Signal</keyword>
<reference evidence="11" key="2">
    <citation type="submission" date="2025-09" db="UniProtKB">
        <authorList>
            <consortium name="Ensembl"/>
        </authorList>
    </citation>
    <scope>IDENTIFICATION</scope>
</reference>
<keyword evidence="12" id="KW-1185">Reference proteome</keyword>
<comment type="similarity">
    <text evidence="2 8">Belongs to the UDP-glycosyltransferase family.</text>
</comment>
<name>A0A3B4AWH6_9GOBI</name>
<feature type="signal peptide" evidence="10">
    <location>
        <begin position="1"/>
        <end position="28"/>
    </location>
</feature>
<dbReference type="GO" id="GO:0015020">
    <property type="term" value="F:glucuronosyltransferase activity"/>
    <property type="evidence" value="ECO:0007669"/>
    <property type="project" value="TreeGrafter"/>
</dbReference>
<reference evidence="11" key="1">
    <citation type="submission" date="2025-08" db="UniProtKB">
        <authorList>
            <consortium name="Ensembl"/>
        </authorList>
    </citation>
    <scope>IDENTIFICATION</scope>
</reference>
<dbReference type="Gene3D" id="3.40.50.2000">
    <property type="entry name" value="Glycogen Phosphorylase B"/>
    <property type="match status" value="2"/>
</dbReference>
<evidence type="ECO:0000256" key="5">
    <source>
        <dbReference type="ARBA" id="ARBA00022692"/>
    </source>
</evidence>
<dbReference type="CDD" id="cd03784">
    <property type="entry name" value="GT1_Gtf-like"/>
    <property type="match status" value="1"/>
</dbReference>
<dbReference type="PROSITE" id="PS00375">
    <property type="entry name" value="UDPGT"/>
    <property type="match status" value="1"/>
</dbReference>